<dbReference type="AlphaFoldDB" id="A0A1G2HH45"/>
<protein>
    <submittedName>
        <fullName evidence="1">Uncharacterized protein</fullName>
    </submittedName>
</protein>
<gene>
    <name evidence="1" type="ORF">A3F94_01320</name>
</gene>
<comment type="caution">
    <text evidence="1">The sequence shown here is derived from an EMBL/GenBank/DDBJ whole genome shotgun (WGS) entry which is preliminary data.</text>
</comment>
<dbReference type="STRING" id="1802165.A3F94_01320"/>
<proteinExistence type="predicted"/>
<evidence type="ECO:0000313" key="1">
    <source>
        <dbReference type="EMBL" id="OGZ61807.1"/>
    </source>
</evidence>
<dbReference type="EMBL" id="MHOK01000016">
    <property type="protein sequence ID" value="OGZ61807.1"/>
    <property type="molecule type" value="Genomic_DNA"/>
</dbReference>
<sequence length="82" mass="9732">MEPGDERFIAEFTADLKNCWNKRCIKKLRHKYARRFLGVLEKDAELDGIVRGTLVLEEETCRRRGCKYKITFRTFIYSGKVN</sequence>
<dbReference type="Proteomes" id="UP000176770">
    <property type="component" value="Unassembled WGS sequence"/>
</dbReference>
<name>A0A1G2HH45_9BACT</name>
<evidence type="ECO:0000313" key="2">
    <source>
        <dbReference type="Proteomes" id="UP000176770"/>
    </source>
</evidence>
<organism evidence="1 2">
    <name type="scientific">Candidatus Spechtbacteria bacterium RIFCSPLOWO2_12_FULL_38_22</name>
    <dbReference type="NCBI Taxonomy" id="1802165"/>
    <lineage>
        <taxon>Bacteria</taxon>
        <taxon>Candidatus Spechtiibacteriota</taxon>
    </lineage>
</organism>
<accession>A0A1G2HH45</accession>
<reference evidence="1 2" key="1">
    <citation type="journal article" date="2016" name="Nat. Commun.">
        <title>Thousands of microbial genomes shed light on interconnected biogeochemical processes in an aquifer system.</title>
        <authorList>
            <person name="Anantharaman K."/>
            <person name="Brown C.T."/>
            <person name="Hug L.A."/>
            <person name="Sharon I."/>
            <person name="Castelle C.J."/>
            <person name="Probst A.J."/>
            <person name="Thomas B.C."/>
            <person name="Singh A."/>
            <person name="Wilkins M.J."/>
            <person name="Karaoz U."/>
            <person name="Brodie E.L."/>
            <person name="Williams K.H."/>
            <person name="Hubbard S.S."/>
            <person name="Banfield J.F."/>
        </authorList>
    </citation>
    <scope>NUCLEOTIDE SEQUENCE [LARGE SCALE GENOMIC DNA]</scope>
</reference>